<dbReference type="EC" id="2.4.1.255" evidence="3"/>
<dbReference type="Pfam" id="PF13174">
    <property type="entry name" value="TPR_6"/>
    <property type="match status" value="1"/>
</dbReference>
<dbReference type="Gene3D" id="1.25.40.10">
    <property type="entry name" value="Tetratricopeptide repeat domain"/>
    <property type="match status" value="5"/>
</dbReference>
<keyword evidence="12" id="KW-1185">Reference proteome</keyword>
<evidence type="ECO:0000256" key="2">
    <source>
        <dbReference type="ARBA" id="ARBA00005386"/>
    </source>
</evidence>
<reference evidence="11 12" key="1">
    <citation type="submission" date="2017-08" db="EMBL/GenBank/DDBJ databases">
        <title>Acidophilic green algal genome provides insights into adaptation to an acidic environment.</title>
        <authorList>
            <person name="Hirooka S."/>
            <person name="Hirose Y."/>
            <person name="Kanesaki Y."/>
            <person name="Higuchi S."/>
            <person name="Fujiwara T."/>
            <person name="Onuma R."/>
            <person name="Era A."/>
            <person name="Ohbayashi R."/>
            <person name="Uzuka A."/>
            <person name="Nozaki H."/>
            <person name="Yoshikawa H."/>
            <person name="Miyagishima S.Y."/>
        </authorList>
    </citation>
    <scope>NUCLEOTIDE SEQUENCE [LARGE SCALE GENOMIC DNA]</scope>
    <source>
        <strain evidence="11 12">NIES-2499</strain>
    </source>
</reference>
<evidence type="ECO:0000256" key="6">
    <source>
        <dbReference type="ARBA" id="ARBA00022737"/>
    </source>
</evidence>
<dbReference type="Pfam" id="PF13424">
    <property type="entry name" value="TPR_12"/>
    <property type="match status" value="2"/>
</dbReference>
<dbReference type="Pfam" id="PF00515">
    <property type="entry name" value="TPR_1"/>
    <property type="match status" value="1"/>
</dbReference>
<organism evidence="11 12">
    <name type="scientific">Chlamydomonas eustigma</name>
    <dbReference type="NCBI Taxonomy" id="1157962"/>
    <lineage>
        <taxon>Eukaryota</taxon>
        <taxon>Viridiplantae</taxon>
        <taxon>Chlorophyta</taxon>
        <taxon>core chlorophytes</taxon>
        <taxon>Chlorophyceae</taxon>
        <taxon>CS clade</taxon>
        <taxon>Chlamydomonadales</taxon>
        <taxon>Chlamydomonadaceae</taxon>
        <taxon>Chlamydomonas</taxon>
    </lineage>
</organism>
<evidence type="ECO:0000259" key="10">
    <source>
        <dbReference type="Pfam" id="PF13844"/>
    </source>
</evidence>
<evidence type="ECO:0000256" key="9">
    <source>
        <dbReference type="SAM" id="MobiDB-lite"/>
    </source>
</evidence>
<feature type="region of interest" description="Disordered" evidence="9">
    <location>
        <begin position="896"/>
        <end position="945"/>
    </location>
</feature>
<dbReference type="SMART" id="SM00028">
    <property type="entry name" value="TPR"/>
    <property type="match status" value="11"/>
</dbReference>
<dbReference type="Gene3D" id="3.40.50.11380">
    <property type="match status" value="1"/>
</dbReference>
<dbReference type="PANTHER" id="PTHR44835:SF1">
    <property type="entry name" value="PROTEIN O-GLCNAC TRANSFERASE"/>
    <property type="match status" value="1"/>
</dbReference>
<dbReference type="InterPro" id="IPR029489">
    <property type="entry name" value="OGT/SEC/SPY_C"/>
</dbReference>
<gene>
    <name evidence="11" type="ORF">CEUSTIGMA_g1758.t1</name>
</gene>
<dbReference type="Pfam" id="PF13432">
    <property type="entry name" value="TPR_16"/>
    <property type="match status" value="2"/>
</dbReference>
<dbReference type="STRING" id="1157962.A0A250WUB9"/>
<protein>
    <recommendedName>
        <fullName evidence="3">protein O-GlcNAc transferase</fullName>
        <ecNumber evidence="3">2.4.1.255</ecNumber>
    </recommendedName>
</protein>
<sequence>MRGPLFSQGIKEENVDSNDSAFHTKLAETLLQRGKPHDAMIHLERVIIKNPNNPQLLHLRGRCLEAIGNVPAAFATYMSIIAVDNAHLPSILSVGAMYKGRGMLPDALTVYSKAYEIARDDREVSETLSFILVDLGTKLKTSGCTAEAFEKYKQALKVSPSCAAAHYNLGVLTSELRQFDTALEHYQLAIDSLPSYYQAHCNMGVILKERGDLESAITCYERALAAAPNFSIAKVNLAIALTDLGTRTKIEGRLKEAIALYERALMHNSKYTDAMYNLGVAFSEAGEVDKALFMYELALHFNPACAEAHNNLGVLYKERDNLEKAVECYMAALTIRPNFPQSLNNLGVVYTSQGRAHEALTLLMAAIQASPDYAEAHNNLGVLQRDVGAIKEAIQSYSQCLELAPDSRNAGQNRLLALNYIHPGDDPIVCSAHVEWGLRFQKLHSPLSSIPCASLDLRPDRVLVVGYISPDLFTHSVSYFAEAPLSKHRTSTHVRHIVYSCVAKPDAKTCKLRSAVETAGGTWREVVRSSEADVAALVREDRVDILVELTGHTASNRLGVMAMKPAPIQATWIGYPNSTGLQTVDYRITDAISDPTDSLQTYVERLARLPGCFLCYTPADEIPEVSALPALENGYITFGSFNNLAKITPQVVKCWAQILTRVPLSRLVLKSKPFACETAKAHFLNMLCLEGVEPSRVDLLPLRIGNSDHLSAYSYMDISLDPYPYAGTTTTCESLVMGVPCLTLRGGGHAHNVGVSLLSALGLSEGWVACSEEEYIQLAVSHASVENRQGLSELRARLRTMMLSSRLCDAISFVKELEDLYREMWLRFVSSSTSDAKRRCPSASVCCNLESERAMQQERSEVGCKREEAAGQSSETLTLRGLSGAGRAEVVQLMDNTNDCDMPHGLNSSRPQVIRRDSGSSMDDSANTGERTQGRVPKQKRSAGK</sequence>
<dbReference type="UniPathway" id="UPA00378"/>
<feature type="repeat" description="TPR" evidence="8">
    <location>
        <begin position="272"/>
        <end position="305"/>
    </location>
</feature>
<feature type="compositionally biased region" description="Polar residues" evidence="9">
    <location>
        <begin position="919"/>
        <end position="931"/>
    </location>
</feature>
<feature type="repeat" description="TPR" evidence="8">
    <location>
        <begin position="306"/>
        <end position="339"/>
    </location>
</feature>
<evidence type="ECO:0000256" key="8">
    <source>
        <dbReference type="PROSITE-ProRule" id="PRU00339"/>
    </source>
</evidence>
<dbReference type="SUPFAM" id="SSF48452">
    <property type="entry name" value="TPR-like"/>
    <property type="match status" value="2"/>
</dbReference>
<evidence type="ECO:0000256" key="3">
    <source>
        <dbReference type="ARBA" id="ARBA00011970"/>
    </source>
</evidence>
<dbReference type="PROSITE" id="PS50005">
    <property type="entry name" value="TPR"/>
    <property type="match status" value="6"/>
</dbReference>
<evidence type="ECO:0000256" key="7">
    <source>
        <dbReference type="ARBA" id="ARBA00022803"/>
    </source>
</evidence>
<dbReference type="Pfam" id="PF13844">
    <property type="entry name" value="Glyco_transf_41"/>
    <property type="match status" value="2"/>
</dbReference>
<comment type="similarity">
    <text evidence="2">Belongs to the glycosyltransferase 41 family. O-GlcNAc transferase subfamily.</text>
</comment>
<evidence type="ECO:0000313" key="11">
    <source>
        <dbReference type="EMBL" id="GAX74309.1"/>
    </source>
</evidence>
<dbReference type="Gene3D" id="3.40.50.2000">
    <property type="entry name" value="Glycogen Phosphorylase B"/>
    <property type="match status" value="1"/>
</dbReference>
<dbReference type="EMBL" id="BEGY01000006">
    <property type="protein sequence ID" value="GAX74309.1"/>
    <property type="molecule type" value="Genomic_DNA"/>
</dbReference>
<accession>A0A250WUB9</accession>
<dbReference type="InterPro" id="IPR011990">
    <property type="entry name" value="TPR-like_helical_dom_sf"/>
</dbReference>
<name>A0A250WUB9_9CHLO</name>
<evidence type="ECO:0000256" key="5">
    <source>
        <dbReference type="ARBA" id="ARBA00022679"/>
    </source>
</evidence>
<dbReference type="GO" id="GO:0097363">
    <property type="term" value="F:protein O-acetylglucosaminyltransferase activity"/>
    <property type="evidence" value="ECO:0007669"/>
    <property type="project" value="UniProtKB-EC"/>
</dbReference>
<feature type="repeat" description="TPR" evidence="8">
    <location>
        <begin position="197"/>
        <end position="230"/>
    </location>
</feature>
<dbReference type="AlphaFoldDB" id="A0A250WUB9"/>
<comment type="pathway">
    <text evidence="1">Protein modification; protein glycosylation.</text>
</comment>
<feature type="domain" description="O-GlcNAc transferase C-terminal" evidence="10">
    <location>
        <begin position="631"/>
        <end position="816"/>
    </location>
</feature>
<feature type="repeat" description="TPR" evidence="8">
    <location>
        <begin position="163"/>
        <end position="196"/>
    </location>
</feature>
<dbReference type="PROSITE" id="PS50293">
    <property type="entry name" value="TPR_REGION"/>
    <property type="match status" value="2"/>
</dbReference>
<evidence type="ECO:0000256" key="4">
    <source>
        <dbReference type="ARBA" id="ARBA00022676"/>
    </source>
</evidence>
<proteinExistence type="inferred from homology"/>
<feature type="repeat" description="TPR" evidence="8">
    <location>
        <begin position="374"/>
        <end position="407"/>
    </location>
</feature>
<dbReference type="InterPro" id="IPR051939">
    <property type="entry name" value="Glycosyltr_41/O-GlcNAc_trsf"/>
</dbReference>
<dbReference type="InterPro" id="IPR019734">
    <property type="entry name" value="TPR_rpt"/>
</dbReference>
<dbReference type="PANTHER" id="PTHR44835">
    <property type="entry name" value="UDP-N-ACETYLGLUCOSAMINE--PEPTIDE N-ACETYLGLUCOSAMINYLTRANSFERASE SPINDLY-RELATED"/>
    <property type="match status" value="1"/>
</dbReference>
<feature type="domain" description="O-GlcNAc transferase C-terminal" evidence="10">
    <location>
        <begin position="460"/>
        <end position="614"/>
    </location>
</feature>
<evidence type="ECO:0000313" key="12">
    <source>
        <dbReference type="Proteomes" id="UP000232323"/>
    </source>
</evidence>
<keyword evidence="6" id="KW-0677">Repeat</keyword>
<dbReference type="Proteomes" id="UP000232323">
    <property type="component" value="Unassembled WGS sequence"/>
</dbReference>
<keyword evidence="7 8" id="KW-0802">TPR repeat</keyword>
<keyword evidence="4" id="KW-0328">Glycosyltransferase</keyword>
<evidence type="ECO:0000256" key="1">
    <source>
        <dbReference type="ARBA" id="ARBA00004922"/>
    </source>
</evidence>
<keyword evidence="5" id="KW-0808">Transferase</keyword>
<feature type="repeat" description="TPR" evidence="8">
    <location>
        <begin position="340"/>
        <end position="373"/>
    </location>
</feature>
<comment type="caution">
    <text evidence="11">The sequence shown here is derived from an EMBL/GenBank/DDBJ whole genome shotgun (WGS) entry which is preliminary data.</text>
</comment>
<dbReference type="OrthoDB" id="9991317at2759"/>